<comment type="caution">
    <text evidence="18">The sequence shown here is derived from an EMBL/GenBank/DDBJ whole genome shotgun (WGS) entry which is preliminary data.</text>
</comment>
<dbReference type="InterPro" id="IPR017961">
    <property type="entry name" value="DNA_pol_Y-fam_little_finger"/>
</dbReference>
<evidence type="ECO:0000256" key="13">
    <source>
        <dbReference type="ARBA" id="ARBA00023125"/>
    </source>
</evidence>
<evidence type="ECO:0000256" key="9">
    <source>
        <dbReference type="ARBA" id="ARBA00022723"/>
    </source>
</evidence>
<keyword evidence="8 16" id="KW-0235">DNA replication</keyword>
<dbReference type="Pfam" id="PF11798">
    <property type="entry name" value="IMS_HHH"/>
    <property type="match status" value="1"/>
</dbReference>
<dbReference type="InterPro" id="IPR043502">
    <property type="entry name" value="DNA/RNA_pol_sf"/>
</dbReference>
<dbReference type="GO" id="GO:0006261">
    <property type="term" value="P:DNA-templated DNA replication"/>
    <property type="evidence" value="ECO:0007669"/>
    <property type="project" value="UniProtKB-UniRule"/>
</dbReference>
<dbReference type="SUPFAM" id="SSF56672">
    <property type="entry name" value="DNA/RNA polymerases"/>
    <property type="match status" value="1"/>
</dbReference>
<comment type="cofactor">
    <cofactor evidence="16">
        <name>Mg(2+)</name>
        <dbReference type="ChEBI" id="CHEBI:18420"/>
    </cofactor>
    <text evidence="16">Binds 2 magnesium ions per subunit.</text>
</comment>
<feature type="binding site" evidence="16">
    <location>
        <position position="8"/>
    </location>
    <ligand>
        <name>Mg(2+)</name>
        <dbReference type="ChEBI" id="CHEBI:18420"/>
    </ligand>
</feature>
<dbReference type="GO" id="GO:0042276">
    <property type="term" value="P:error-prone translesion synthesis"/>
    <property type="evidence" value="ECO:0007669"/>
    <property type="project" value="TreeGrafter"/>
</dbReference>
<evidence type="ECO:0000256" key="6">
    <source>
        <dbReference type="ARBA" id="ARBA00022679"/>
    </source>
</evidence>
<keyword evidence="19" id="KW-1185">Reference proteome</keyword>
<keyword evidence="12 16" id="KW-0239">DNA-directed DNA polymerase</keyword>
<keyword evidence="4 16" id="KW-0515">Mutator protein</keyword>
<evidence type="ECO:0000256" key="3">
    <source>
        <dbReference type="ARBA" id="ARBA00011245"/>
    </source>
</evidence>
<dbReference type="Proteomes" id="UP000070442">
    <property type="component" value="Unassembled WGS sequence"/>
</dbReference>
<evidence type="ECO:0000256" key="8">
    <source>
        <dbReference type="ARBA" id="ARBA00022705"/>
    </source>
</evidence>
<dbReference type="GO" id="GO:0005829">
    <property type="term" value="C:cytosol"/>
    <property type="evidence" value="ECO:0007669"/>
    <property type="project" value="TreeGrafter"/>
</dbReference>
<dbReference type="PANTHER" id="PTHR11076:SF33">
    <property type="entry name" value="DNA POLYMERASE KAPPA"/>
    <property type="match status" value="1"/>
</dbReference>
<keyword evidence="11 16" id="KW-0460">Magnesium</keyword>
<evidence type="ECO:0000256" key="16">
    <source>
        <dbReference type="HAMAP-Rule" id="MF_01113"/>
    </source>
</evidence>
<dbReference type="Pfam" id="PF11799">
    <property type="entry name" value="IMS_C"/>
    <property type="match status" value="1"/>
</dbReference>
<dbReference type="GO" id="GO:0009432">
    <property type="term" value="P:SOS response"/>
    <property type="evidence" value="ECO:0007669"/>
    <property type="project" value="TreeGrafter"/>
</dbReference>
<evidence type="ECO:0000256" key="5">
    <source>
        <dbReference type="ARBA" id="ARBA00022490"/>
    </source>
</evidence>
<feature type="binding site" evidence="16">
    <location>
        <position position="102"/>
    </location>
    <ligand>
        <name>Mg(2+)</name>
        <dbReference type="ChEBI" id="CHEBI:18420"/>
    </ligand>
</feature>
<feature type="active site" evidence="16">
    <location>
        <position position="103"/>
    </location>
</feature>
<dbReference type="PROSITE" id="PS50173">
    <property type="entry name" value="UMUC"/>
    <property type="match status" value="1"/>
</dbReference>
<dbReference type="GO" id="GO:0000287">
    <property type="term" value="F:magnesium ion binding"/>
    <property type="evidence" value="ECO:0007669"/>
    <property type="project" value="UniProtKB-UniRule"/>
</dbReference>
<evidence type="ECO:0000313" key="18">
    <source>
        <dbReference type="EMBL" id="KXB68275.1"/>
    </source>
</evidence>
<dbReference type="GO" id="GO:0003887">
    <property type="term" value="F:DNA-directed DNA polymerase activity"/>
    <property type="evidence" value="ECO:0007669"/>
    <property type="project" value="UniProtKB-UniRule"/>
</dbReference>
<organism evidence="18 19">
    <name type="scientific">Aedoeadaptatus coxii</name>
    <dbReference type="NCBI Taxonomy" id="755172"/>
    <lineage>
        <taxon>Bacteria</taxon>
        <taxon>Bacillati</taxon>
        <taxon>Bacillota</taxon>
        <taxon>Tissierellia</taxon>
        <taxon>Tissierellales</taxon>
        <taxon>Peptoniphilaceae</taxon>
        <taxon>Aedoeadaptatus</taxon>
    </lineage>
</organism>
<evidence type="ECO:0000256" key="14">
    <source>
        <dbReference type="ARBA" id="ARBA00023204"/>
    </source>
</evidence>
<evidence type="ECO:0000256" key="12">
    <source>
        <dbReference type="ARBA" id="ARBA00022932"/>
    </source>
</evidence>
<evidence type="ECO:0000259" key="17">
    <source>
        <dbReference type="PROSITE" id="PS50173"/>
    </source>
</evidence>
<dbReference type="CDD" id="cd03586">
    <property type="entry name" value="PolY_Pol_IV_kappa"/>
    <property type="match status" value="1"/>
</dbReference>
<dbReference type="NCBIfam" id="NF002677">
    <property type="entry name" value="PRK02406.1"/>
    <property type="match status" value="1"/>
</dbReference>
<dbReference type="Gene3D" id="1.10.150.20">
    <property type="entry name" value="5' to 3' exonuclease, C-terminal subdomain"/>
    <property type="match status" value="1"/>
</dbReference>
<evidence type="ECO:0000256" key="10">
    <source>
        <dbReference type="ARBA" id="ARBA00022763"/>
    </source>
</evidence>
<keyword evidence="5 16" id="KW-0963">Cytoplasm</keyword>
<comment type="function">
    <text evidence="16">Poorly processive, error-prone DNA polymerase involved in untargeted mutagenesis. Copies undamaged DNA at stalled replication forks, which arise in vivo from mismatched or misaligned primer ends. These misaligned primers can be extended by PolIV. Exhibits no 3'-5' exonuclease (proofreading) activity. May be involved in translesional synthesis, in conjunction with the beta clamp from PolIII.</text>
</comment>
<dbReference type="AlphaFoldDB" id="A0A134AKQ7"/>
<dbReference type="RefSeq" id="WP_068366627.1">
    <property type="nucleotide sequence ID" value="NZ_KQ960157.1"/>
</dbReference>
<name>A0A134AKQ7_9FIRM</name>
<keyword evidence="6 16" id="KW-0808">Transferase</keyword>
<dbReference type="InterPro" id="IPR050116">
    <property type="entry name" value="DNA_polymerase-Y"/>
</dbReference>
<comment type="similarity">
    <text evidence="2 16">Belongs to the DNA polymerase type-Y family.</text>
</comment>
<dbReference type="FunFam" id="3.40.1170.60:FF:000001">
    <property type="entry name" value="DNA polymerase IV"/>
    <property type="match status" value="1"/>
</dbReference>
<comment type="subunit">
    <text evidence="3 16">Monomer.</text>
</comment>
<feature type="domain" description="UmuC" evidence="17">
    <location>
        <begin position="4"/>
        <end position="180"/>
    </location>
</feature>
<evidence type="ECO:0000256" key="1">
    <source>
        <dbReference type="ARBA" id="ARBA00004496"/>
    </source>
</evidence>
<accession>A0A134AKQ7</accession>
<keyword evidence="9 16" id="KW-0479">Metal-binding</keyword>
<dbReference type="SUPFAM" id="SSF100879">
    <property type="entry name" value="Lesion bypass DNA polymerase (Y-family), little finger domain"/>
    <property type="match status" value="1"/>
</dbReference>
<dbReference type="PATRIC" id="fig|755172.3.peg.285"/>
<dbReference type="EC" id="2.7.7.7" evidence="16"/>
<comment type="catalytic activity">
    <reaction evidence="15 16">
        <text>DNA(n) + a 2'-deoxyribonucleoside 5'-triphosphate = DNA(n+1) + diphosphate</text>
        <dbReference type="Rhea" id="RHEA:22508"/>
        <dbReference type="Rhea" id="RHEA-COMP:17339"/>
        <dbReference type="Rhea" id="RHEA-COMP:17340"/>
        <dbReference type="ChEBI" id="CHEBI:33019"/>
        <dbReference type="ChEBI" id="CHEBI:61560"/>
        <dbReference type="ChEBI" id="CHEBI:173112"/>
        <dbReference type="EC" id="2.7.7.7"/>
    </reaction>
</comment>
<dbReference type="InterPro" id="IPR001126">
    <property type="entry name" value="UmuC"/>
</dbReference>
<dbReference type="FunFam" id="3.30.1490.100:FF:000004">
    <property type="entry name" value="DNA polymerase IV"/>
    <property type="match status" value="1"/>
</dbReference>
<gene>
    <name evidence="16" type="primary">dinB</name>
    <name evidence="18" type="ORF">HMPREF1863_00297</name>
</gene>
<evidence type="ECO:0000256" key="15">
    <source>
        <dbReference type="ARBA" id="ARBA00049244"/>
    </source>
</evidence>
<dbReference type="Gene3D" id="3.40.1170.60">
    <property type="match status" value="1"/>
</dbReference>
<comment type="subcellular location">
    <subcellularLocation>
        <location evidence="1 16">Cytoplasm</location>
    </subcellularLocation>
</comment>
<dbReference type="InterPro" id="IPR022880">
    <property type="entry name" value="DNApol_IV"/>
</dbReference>
<dbReference type="GO" id="GO:0006281">
    <property type="term" value="P:DNA repair"/>
    <property type="evidence" value="ECO:0007669"/>
    <property type="project" value="UniProtKB-UniRule"/>
</dbReference>
<evidence type="ECO:0000256" key="4">
    <source>
        <dbReference type="ARBA" id="ARBA00022457"/>
    </source>
</evidence>
<dbReference type="STRING" id="755172.HMPREF1863_00297"/>
<reference evidence="19" key="1">
    <citation type="submission" date="2016-01" db="EMBL/GenBank/DDBJ databases">
        <authorList>
            <person name="Mitreva M."/>
            <person name="Pepin K.H."/>
            <person name="Mihindukulasuriya K.A."/>
            <person name="Fulton R."/>
            <person name="Fronick C."/>
            <person name="O'Laughlin M."/>
            <person name="Miner T."/>
            <person name="Herter B."/>
            <person name="Rosa B.A."/>
            <person name="Cordes M."/>
            <person name="Tomlinson C."/>
            <person name="Wollam A."/>
            <person name="Palsikar V.B."/>
            <person name="Mardis E.R."/>
            <person name="Wilson R.K."/>
        </authorList>
    </citation>
    <scope>NUCLEOTIDE SEQUENCE [LARGE SCALE GENOMIC DNA]</scope>
    <source>
        <strain evidence="19">DNF00729</strain>
    </source>
</reference>
<dbReference type="InterPro" id="IPR024728">
    <property type="entry name" value="PolY_HhH_motif"/>
</dbReference>
<keyword evidence="10 16" id="KW-0227">DNA damage</keyword>
<evidence type="ECO:0000256" key="2">
    <source>
        <dbReference type="ARBA" id="ARBA00010945"/>
    </source>
</evidence>
<dbReference type="GO" id="GO:0003684">
    <property type="term" value="F:damaged DNA binding"/>
    <property type="evidence" value="ECO:0007669"/>
    <property type="project" value="InterPro"/>
</dbReference>
<keyword evidence="13 16" id="KW-0238">DNA-binding</keyword>
<dbReference type="NCBIfam" id="NF010731">
    <property type="entry name" value="PRK14133.1"/>
    <property type="match status" value="1"/>
</dbReference>
<sequence length="344" mass="38715">MAAILHMDMDAFFASVEILLNPALKGKPVAVGGRNPSGIVTTASYEARKYGVHSAMPMFMAKSLCPHLIVVPTRKGVYSEKSREVFGLIRSYGFPVEQVSIDEAYVDLTAAKHPVAVAKEMQKRIMDETGLSISCGLSYNKFLAKIASDFQKPRGFTIIRKEEALEILKSLPISKIHGIGDKTEKRLARLGIRTGEDLLVLEPSFLEDKFGKSGIELYERIRGVDRRKVETERKRKSIGGEETFKETRNRAFFDELLREEAQKTAMEMEKKGITGYTVTVKMKTFDFHTHTRSRTFGDPVESGEDLYDIARMLFDELYSGEKLRLLGLSVSGLIDDVGRQLRFI</sequence>
<dbReference type="Pfam" id="PF00817">
    <property type="entry name" value="IMS"/>
    <property type="match status" value="1"/>
</dbReference>
<evidence type="ECO:0000313" key="19">
    <source>
        <dbReference type="Proteomes" id="UP000070442"/>
    </source>
</evidence>
<dbReference type="OrthoDB" id="9808813at2"/>
<dbReference type="EMBL" id="LSDG01000005">
    <property type="protein sequence ID" value="KXB68275.1"/>
    <property type="molecule type" value="Genomic_DNA"/>
</dbReference>
<keyword evidence="7 16" id="KW-0548">Nucleotidyltransferase</keyword>
<proteinExistence type="inferred from homology"/>
<evidence type="ECO:0000256" key="7">
    <source>
        <dbReference type="ARBA" id="ARBA00022695"/>
    </source>
</evidence>
<protein>
    <recommendedName>
        <fullName evidence="16">DNA polymerase IV</fullName>
        <shortName evidence="16">Pol IV</shortName>
        <ecNumber evidence="16">2.7.7.7</ecNumber>
    </recommendedName>
</protein>
<keyword evidence="14 16" id="KW-0234">DNA repair</keyword>
<dbReference type="Gene3D" id="3.30.1490.100">
    <property type="entry name" value="DNA polymerase, Y-family, little finger domain"/>
    <property type="match status" value="1"/>
</dbReference>
<feature type="site" description="Substrate discrimination" evidence="16">
    <location>
        <position position="13"/>
    </location>
</feature>
<dbReference type="Gene3D" id="3.30.70.270">
    <property type="match status" value="1"/>
</dbReference>
<dbReference type="InterPro" id="IPR036775">
    <property type="entry name" value="DNA_pol_Y-fam_lit_finger_sf"/>
</dbReference>
<evidence type="ECO:0000256" key="11">
    <source>
        <dbReference type="ARBA" id="ARBA00022842"/>
    </source>
</evidence>
<dbReference type="InterPro" id="IPR043128">
    <property type="entry name" value="Rev_trsase/Diguanyl_cyclase"/>
</dbReference>
<dbReference type="PANTHER" id="PTHR11076">
    <property type="entry name" value="DNA REPAIR POLYMERASE UMUC / TRANSFERASE FAMILY MEMBER"/>
    <property type="match status" value="1"/>
</dbReference>
<dbReference type="HAMAP" id="MF_01113">
    <property type="entry name" value="DNApol_IV"/>
    <property type="match status" value="1"/>
</dbReference>